<keyword evidence="4 7" id="KW-1133">Transmembrane helix</keyword>
<reference evidence="11" key="1">
    <citation type="submission" date="2017-02" db="UniProtKB">
        <authorList>
            <consortium name="WormBaseParasite"/>
        </authorList>
    </citation>
    <scope>IDENTIFICATION</scope>
</reference>
<dbReference type="GO" id="GO:0005743">
    <property type="term" value="C:mitochondrial inner membrane"/>
    <property type="evidence" value="ECO:0007669"/>
    <property type="project" value="UniProtKB-UniRule"/>
</dbReference>
<keyword evidence="7" id="KW-0999">Mitochondrion inner membrane</keyword>
<dbReference type="Pfam" id="PF09813">
    <property type="entry name" value="Coa3_cc"/>
    <property type="match status" value="1"/>
</dbReference>
<organism evidence="11">
    <name type="scientific">Brugia pahangi</name>
    <name type="common">Filarial nematode worm</name>
    <dbReference type="NCBI Taxonomy" id="6280"/>
    <lineage>
        <taxon>Eukaryota</taxon>
        <taxon>Metazoa</taxon>
        <taxon>Ecdysozoa</taxon>
        <taxon>Nematoda</taxon>
        <taxon>Chromadorea</taxon>
        <taxon>Rhabditida</taxon>
        <taxon>Spirurina</taxon>
        <taxon>Spiruromorpha</taxon>
        <taxon>Filarioidea</taxon>
        <taxon>Onchocercidae</taxon>
        <taxon>Brugia</taxon>
    </lineage>
</organism>
<evidence type="ECO:0000313" key="10">
    <source>
        <dbReference type="Proteomes" id="UP000278627"/>
    </source>
</evidence>
<comment type="subunit">
    <text evidence="7">Component of 250-400 kDa complexes called cytochrome oxidase assembly intermediates or COA complexes.</text>
</comment>
<reference evidence="9 10" key="2">
    <citation type="submission" date="2018-11" db="EMBL/GenBank/DDBJ databases">
        <authorList>
            <consortium name="Pathogen Informatics"/>
        </authorList>
    </citation>
    <scope>NUCLEOTIDE SEQUENCE [LARGE SCALE GENOMIC DNA]</scope>
</reference>
<feature type="domain" description="Cytochrome c oxidase assembly factor 3 mitochondrial coiled-coil" evidence="8">
    <location>
        <begin position="107"/>
        <end position="154"/>
    </location>
</feature>
<comment type="similarity">
    <text evidence="2 7">Belongs to the COA3 family.</text>
</comment>
<dbReference type="PANTHER" id="PTHR15642:SF3">
    <property type="entry name" value="CYTOCHROME C OXIDASE ASSEMBLY FACTOR 3 HOMOLOG, MITOCHONDRIAL"/>
    <property type="match status" value="1"/>
</dbReference>
<keyword evidence="3 7" id="KW-0812">Transmembrane</keyword>
<comment type="subcellular location">
    <subcellularLocation>
        <location evidence="1">Mitochondrion membrane</location>
        <topology evidence="1">Single-pass membrane protein</topology>
    </subcellularLocation>
</comment>
<dbReference type="STRING" id="6280.A0A0N4T3E3"/>
<evidence type="ECO:0000256" key="6">
    <source>
        <dbReference type="ARBA" id="ARBA00023136"/>
    </source>
</evidence>
<evidence type="ECO:0000313" key="11">
    <source>
        <dbReference type="WBParaSite" id="BPAG_0000272301-mRNA-1"/>
    </source>
</evidence>
<keyword evidence="5 7" id="KW-0496">Mitochondrion</keyword>
<evidence type="ECO:0000256" key="3">
    <source>
        <dbReference type="ARBA" id="ARBA00022692"/>
    </source>
</evidence>
<dbReference type="InterPro" id="IPR041752">
    <property type="entry name" value="Coa3"/>
</dbReference>
<protein>
    <recommendedName>
        <fullName evidence="7">Cytochrome c oxidase assembly factor 3</fullName>
    </recommendedName>
</protein>
<comment type="function">
    <text evidence="7">Required for assembly of cytochrome c oxidase (complex IV).</text>
</comment>
<keyword evidence="6 7" id="KW-0472">Membrane</keyword>
<evidence type="ECO:0000313" key="9">
    <source>
        <dbReference type="EMBL" id="VDN83879.1"/>
    </source>
</evidence>
<evidence type="ECO:0000256" key="4">
    <source>
        <dbReference type="ARBA" id="ARBA00022989"/>
    </source>
</evidence>
<keyword evidence="10" id="KW-1185">Reference proteome</keyword>
<dbReference type="EMBL" id="UZAD01000469">
    <property type="protein sequence ID" value="VDN83879.1"/>
    <property type="molecule type" value="Genomic_DNA"/>
</dbReference>
<dbReference type="WBParaSite" id="BPAG_0000272301-mRNA-1">
    <property type="protein sequence ID" value="BPAG_0000272301-mRNA-1"/>
    <property type="gene ID" value="BPAG_0000272301"/>
</dbReference>
<evidence type="ECO:0000256" key="2">
    <source>
        <dbReference type="ARBA" id="ARBA00007035"/>
    </source>
</evidence>
<evidence type="ECO:0000259" key="8">
    <source>
        <dbReference type="Pfam" id="PF09813"/>
    </source>
</evidence>
<feature type="transmembrane region" description="Helical" evidence="7">
    <location>
        <begin position="121"/>
        <end position="139"/>
    </location>
</feature>
<evidence type="ECO:0000256" key="7">
    <source>
        <dbReference type="RuleBase" id="RU367056"/>
    </source>
</evidence>
<evidence type="ECO:0000256" key="1">
    <source>
        <dbReference type="ARBA" id="ARBA00004304"/>
    </source>
</evidence>
<dbReference type="Proteomes" id="UP000278627">
    <property type="component" value="Unassembled WGS sequence"/>
</dbReference>
<name>A0A0N4T3E3_BRUPA</name>
<proteinExistence type="inferred from homology"/>
<sequence>MNKVGEVNEGMRAFVGFLGAPEALLLKMYRTVPRCSTSSTLICMFRVCNLRRSYSPLFVETTSTEISKPKDDKLQKRKDPTMLEEIDVKSLPRAERRHVEEFLKMSETRAAAMKRLSYKNLATFFVLFGLAVGVYAYTYTGLKQETFLEEIDEELAMELAGKTKED</sequence>
<gene>
    <name evidence="9" type="ORF">BPAG_LOCUS2693</name>
</gene>
<evidence type="ECO:0000256" key="5">
    <source>
        <dbReference type="ARBA" id="ARBA00023128"/>
    </source>
</evidence>
<accession>A0A0N4T3E3</accession>
<dbReference type="GO" id="GO:0033617">
    <property type="term" value="P:mitochondrial respiratory chain complex IV assembly"/>
    <property type="evidence" value="ECO:0007669"/>
    <property type="project" value="UniProtKB-UniRule"/>
</dbReference>
<dbReference type="AlphaFoldDB" id="A0A0N4T3E3"/>
<dbReference type="PANTHER" id="PTHR15642">
    <property type="entry name" value="CYTOCHROME C OXIDASE ASSEMBLY FACTOR 3, MITOCHONDRIAL"/>
    <property type="match status" value="1"/>
</dbReference>
<dbReference type="InterPro" id="IPR018628">
    <property type="entry name" value="Coa3_CC"/>
</dbReference>